<sequence length="199" mass="23156">MVSNMKRYTLYISEKPPANILFSLLPQNSFRGWSLWALKPGRRYRLIRRSLGVCEYTSICIDNCINQPRFFDHSLSTELSIMVVKTWNLDHFGPFDIFDPFNHLVSQQGLSIYTSLKLNPLAVCISYIHFEHHQITVYADLPSCGLTGTNPDGQIPDIFCIEFRVSWPYYLTDNSIVNITRGYKLIERYWPDNIIFSSD</sequence>
<organism evidence="1 2">
    <name type="scientific">Aspergillus wentii DTO 134E9</name>
    <dbReference type="NCBI Taxonomy" id="1073089"/>
    <lineage>
        <taxon>Eukaryota</taxon>
        <taxon>Fungi</taxon>
        <taxon>Dikarya</taxon>
        <taxon>Ascomycota</taxon>
        <taxon>Pezizomycotina</taxon>
        <taxon>Eurotiomycetes</taxon>
        <taxon>Eurotiomycetidae</taxon>
        <taxon>Eurotiales</taxon>
        <taxon>Aspergillaceae</taxon>
        <taxon>Aspergillus</taxon>
        <taxon>Aspergillus subgen. Cremei</taxon>
    </lineage>
</organism>
<proteinExistence type="predicted"/>
<accession>A0A1L9REE5</accession>
<dbReference type="Proteomes" id="UP000184383">
    <property type="component" value="Unassembled WGS sequence"/>
</dbReference>
<gene>
    <name evidence="1" type="ORF">ASPWEDRAFT_618612</name>
</gene>
<name>A0A1L9REE5_ASPWE</name>
<dbReference type="GeneID" id="63754446"/>
<evidence type="ECO:0000313" key="1">
    <source>
        <dbReference type="EMBL" id="OJJ33292.1"/>
    </source>
</evidence>
<dbReference type="VEuPathDB" id="FungiDB:ASPWEDRAFT_618612"/>
<reference evidence="2" key="1">
    <citation type="journal article" date="2017" name="Genome Biol.">
        <title>Comparative genomics reveals high biological diversity and specific adaptations in the industrially and medically important fungal genus Aspergillus.</title>
        <authorList>
            <person name="de Vries R.P."/>
            <person name="Riley R."/>
            <person name="Wiebenga A."/>
            <person name="Aguilar-Osorio G."/>
            <person name="Amillis S."/>
            <person name="Uchima C.A."/>
            <person name="Anderluh G."/>
            <person name="Asadollahi M."/>
            <person name="Askin M."/>
            <person name="Barry K."/>
            <person name="Battaglia E."/>
            <person name="Bayram O."/>
            <person name="Benocci T."/>
            <person name="Braus-Stromeyer S.A."/>
            <person name="Caldana C."/>
            <person name="Canovas D."/>
            <person name="Cerqueira G.C."/>
            <person name="Chen F."/>
            <person name="Chen W."/>
            <person name="Choi C."/>
            <person name="Clum A."/>
            <person name="Dos Santos R.A."/>
            <person name="Damasio A.R."/>
            <person name="Diallinas G."/>
            <person name="Emri T."/>
            <person name="Fekete E."/>
            <person name="Flipphi M."/>
            <person name="Freyberg S."/>
            <person name="Gallo A."/>
            <person name="Gournas C."/>
            <person name="Habgood R."/>
            <person name="Hainaut M."/>
            <person name="Harispe M.L."/>
            <person name="Henrissat B."/>
            <person name="Hilden K.S."/>
            <person name="Hope R."/>
            <person name="Hossain A."/>
            <person name="Karabika E."/>
            <person name="Karaffa L."/>
            <person name="Karanyi Z."/>
            <person name="Krasevec N."/>
            <person name="Kuo A."/>
            <person name="Kusch H."/>
            <person name="LaButti K."/>
            <person name="Lagendijk E.L."/>
            <person name="Lapidus A."/>
            <person name="Levasseur A."/>
            <person name="Lindquist E."/>
            <person name="Lipzen A."/>
            <person name="Logrieco A.F."/>
            <person name="MacCabe A."/>
            <person name="Maekelae M.R."/>
            <person name="Malavazi I."/>
            <person name="Melin P."/>
            <person name="Meyer V."/>
            <person name="Mielnichuk N."/>
            <person name="Miskei M."/>
            <person name="Molnar A.P."/>
            <person name="Mule G."/>
            <person name="Ngan C.Y."/>
            <person name="Orejas M."/>
            <person name="Orosz E."/>
            <person name="Ouedraogo J.P."/>
            <person name="Overkamp K.M."/>
            <person name="Park H.-S."/>
            <person name="Perrone G."/>
            <person name="Piumi F."/>
            <person name="Punt P.J."/>
            <person name="Ram A.F."/>
            <person name="Ramon A."/>
            <person name="Rauscher S."/>
            <person name="Record E."/>
            <person name="Riano-Pachon D.M."/>
            <person name="Robert V."/>
            <person name="Roehrig J."/>
            <person name="Ruller R."/>
            <person name="Salamov A."/>
            <person name="Salih N.S."/>
            <person name="Samson R.A."/>
            <person name="Sandor E."/>
            <person name="Sanguinetti M."/>
            <person name="Schuetze T."/>
            <person name="Sepcic K."/>
            <person name="Shelest E."/>
            <person name="Sherlock G."/>
            <person name="Sophianopoulou V."/>
            <person name="Squina F.M."/>
            <person name="Sun H."/>
            <person name="Susca A."/>
            <person name="Todd R.B."/>
            <person name="Tsang A."/>
            <person name="Unkles S.E."/>
            <person name="van de Wiele N."/>
            <person name="van Rossen-Uffink D."/>
            <person name="Oliveira J.V."/>
            <person name="Vesth T.C."/>
            <person name="Visser J."/>
            <person name="Yu J.-H."/>
            <person name="Zhou M."/>
            <person name="Andersen M.R."/>
            <person name="Archer D.B."/>
            <person name="Baker S.E."/>
            <person name="Benoit I."/>
            <person name="Brakhage A.A."/>
            <person name="Braus G.H."/>
            <person name="Fischer R."/>
            <person name="Frisvad J.C."/>
            <person name="Goldman G.H."/>
            <person name="Houbraken J."/>
            <person name="Oakley B."/>
            <person name="Pocsi I."/>
            <person name="Scazzocchio C."/>
            <person name="Seiboth B."/>
            <person name="vanKuyk P.A."/>
            <person name="Wortman J."/>
            <person name="Dyer P.S."/>
            <person name="Grigoriev I.V."/>
        </authorList>
    </citation>
    <scope>NUCLEOTIDE SEQUENCE [LARGE SCALE GENOMIC DNA]</scope>
    <source>
        <strain evidence="2">DTO 134E9</strain>
    </source>
</reference>
<dbReference type="AlphaFoldDB" id="A0A1L9REE5"/>
<dbReference type="RefSeq" id="XP_040686969.1">
    <property type="nucleotide sequence ID" value="XM_040838598.1"/>
</dbReference>
<dbReference type="EMBL" id="KV878214">
    <property type="protein sequence ID" value="OJJ33292.1"/>
    <property type="molecule type" value="Genomic_DNA"/>
</dbReference>
<evidence type="ECO:0000313" key="2">
    <source>
        <dbReference type="Proteomes" id="UP000184383"/>
    </source>
</evidence>
<protein>
    <submittedName>
        <fullName evidence="1">Uncharacterized protein</fullName>
    </submittedName>
</protein>
<keyword evidence="2" id="KW-1185">Reference proteome</keyword>